<proteinExistence type="predicted"/>
<protein>
    <submittedName>
        <fullName evidence="2">Uncharacterized protein</fullName>
    </submittedName>
</protein>
<gene>
    <name evidence="2" type="ORF">BHM03_00018674</name>
</gene>
<reference evidence="2" key="1">
    <citation type="journal article" date="2018" name="Data Brief">
        <title>Genome sequence data from 17 accessions of Ensete ventricosum, a staple food crop for millions in Ethiopia.</title>
        <authorList>
            <person name="Yemataw Z."/>
            <person name="Muzemil S."/>
            <person name="Ambachew D."/>
            <person name="Tripathi L."/>
            <person name="Tesfaye K."/>
            <person name="Chala A."/>
            <person name="Farbos A."/>
            <person name="O'Neill P."/>
            <person name="Moore K."/>
            <person name="Grant M."/>
            <person name="Studholme D.J."/>
        </authorList>
    </citation>
    <scope>NUCLEOTIDE SEQUENCE [LARGE SCALE GENOMIC DNA]</scope>
    <source>
        <tissue evidence="2">Leaf</tissue>
    </source>
</reference>
<evidence type="ECO:0000313" key="2">
    <source>
        <dbReference type="EMBL" id="RZR72934.1"/>
    </source>
</evidence>
<dbReference type="AlphaFoldDB" id="A0A445MFB5"/>
<evidence type="ECO:0000256" key="1">
    <source>
        <dbReference type="SAM" id="MobiDB-lite"/>
    </source>
</evidence>
<feature type="region of interest" description="Disordered" evidence="1">
    <location>
        <begin position="1"/>
        <end position="82"/>
    </location>
</feature>
<organism evidence="2">
    <name type="scientific">Ensete ventricosum</name>
    <name type="common">Abyssinian banana</name>
    <name type="synonym">Musa ensete</name>
    <dbReference type="NCBI Taxonomy" id="4639"/>
    <lineage>
        <taxon>Eukaryota</taxon>
        <taxon>Viridiplantae</taxon>
        <taxon>Streptophyta</taxon>
        <taxon>Embryophyta</taxon>
        <taxon>Tracheophyta</taxon>
        <taxon>Spermatophyta</taxon>
        <taxon>Magnoliopsida</taxon>
        <taxon>Liliopsida</taxon>
        <taxon>Zingiberales</taxon>
        <taxon>Musaceae</taxon>
        <taxon>Ensete</taxon>
    </lineage>
</organism>
<feature type="compositionally biased region" description="Basic and acidic residues" evidence="1">
    <location>
        <begin position="10"/>
        <end position="21"/>
    </location>
</feature>
<sequence>MGDSSPAGDGLREGTREEQRAGKAPYRVIRTGPPTDRYANRPLPGDTTEIDHHLPSISTDISRGREKEEEGEEEEGETCGMPRAYCSVPSTILYRDELGMPVRTDTWLRKAPLAAALLLHGGVKHYYPKGEQKYDSKNLQ</sequence>
<dbReference type="EMBL" id="KV875787">
    <property type="protein sequence ID" value="RZR72934.1"/>
    <property type="molecule type" value="Genomic_DNA"/>
</dbReference>
<dbReference type="Proteomes" id="UP000290560">
    <property type="component" value="Unassembled WGS sequence"/>
</dbReference>
<accession>A0A445MFB5</accession>
<name>A0A445MFB5_ENSVE</name>